<dbReference type="PANTHER" id="PTHR22642:SF2">
    <property type="entry name" value="PROTEIN LONG AFTER FAR-RED 3"/>
    <property type="match status" value="1"/>
</dbReference>
<evidence type="ECO:0000313" key="1">
    <source>
        <dbReference type="EMBL" id="UOQ46575.1"/>
    </source>
</evidence>
<name>A0ABY4EQD2_9BACI</name>
<gene>
    <name evidence="1" type="ORF">MUN88_10695</name>
</gene>
<reference evidence="1 2" key="1">
    <citation type="submission" date="2022-04" db="EMBL/GenBank/DDBJ databases">
        <title>Gracilibacillus sp. isolated from saltern.</title>
        <authorList>
            <person name="Won M."/>
            <person name="Lee C.-M."/>
            <person name="Woen H.-Y."/>
            <person name="Kwon S.-W."/>
        </authorList>
    </citation>
    <scope>NUCLEOTIDE SEQUENCE [LARGE SCALE GENOMIC DNA]</scope>
    <source>
        <strain evidence="1 2">SSWR10-1</strain>
    </source>
</reference>
<dbReference type="RefSeq" id="WP_244714835.1">
    <property type="nucleotide sequence ID" value="NZ_CP095072.1"/>
</dbReference>
<dbReference type="Proteomes" id="UP000831782">
    <property type="component" value="Chromosome"/>
</dbReference>
<dbReference type="EMBL" id="CP095072">
    <property type="protein sequence ID" value="UOQ46575.1"/>
    <property type="molecule type" value="Genomic_DNA"/>
</dbReference>
<dbReference type="Gene3D" id="2.30.40.10">
    <property type="entry name" value="Urease, subunit C, domain 1"/>
    <property type="match status" value="1"/>
</dbReference>
<accession>A0ABY4EQD2</accession>
<dbReference type="InterPro" id="IPR011059">
    <property type="entry name" value="Metal-dep_hydrolase_composite"/>
</dbReference>
<proteinExistence type="predicted"/>
<protein>
    <submittedName>
        <fullName evidence="1">Uncharacterized protein</fullName>
    </submittedName>
</protein>
<dbReference type="PANTHER" id="PTHR22642">
    <property type="entry name" value="IMIDAZOLONEPROPIONASE"/>
    <property type="match status" value="1"/>
</dbReference>
<sequence length="69" mass="7846">MRKLYYGGKIITMDEHNKYVEAVLVENGVIADVGPLSKFVSLLHDKNTEKQHLEGQTIMPAFIDSHMED</sequence>
<evidence type="ECO:0000313" key="2">
    <source>
        <dbReference type="Proteomes" id="UP000831782"/>
    </source>
</evidence>
<dbReference type="SUPFAM" id="SSF51338">
    <property type="entry name" value="Composite domain of metallo-dependent hydrolases"/>
    <property type="match status" value="1"/>
</dbReference>
<organism evidence="1 2">
    <name type="scientific">Gracilibacillus caseinilyticus</name>
    <dbReference type="NCBI Taxonomy" id="2932256"/>
    <lineage>
        <taxon>Bacteria</taxon>
        <taxon>Bacillati</taxon>
        <taxon>Bacillota</taxon>
        <taxon>Bacilli</taxon>
        <taxon>Bacillales</taxon>
        <taxon>Bacillaceae</taxon>
        <taxon>Gracilibacillus</taxon>
    </lineage>
</organism>
<keyword evidence="2" id="KW-1185">Reference proteome</keyword>